<evidence type="ECO:0000256" key="1">
    <source>
        <dbReference type="ARBA" id="ARBA00006484"/>
    </source>
</evidence>
<keyword evidence="2" id="KW-0560">Oxidoreductase</keyword>
<dbReference type="OrthoDB" id="10253736at2759"/>
<name>A0A2G9TXP4_TELCI</name>
<dbReference type="PRINTS" id="PR00081">
    <property type="entry name" value="GDHRDH"/>
</dbReference>
<evidence type="ECO:0000313" key="4">
    <source>
        <dbReference type="Proteomes" id="UP000230423"/>
    </source>
</evidence>
<organism evidence="3 4">
    <name type="scientific">Teladorsagia circumcincta</name>
    <name type="common">Brown stomach worm</name>
    <name type="synonym">Ostertagia circumcincta</name>
    <dbReference type="NCBI Taxonomy" id="45464"/>
    <lineage>
        <taxon>Eukaryota</taxon>
        <taxon>Metazoa</taxon>
        <taxon>Ecdysozoa</taxon>
        <taxon>Nematoda</taxon>
        <taxon>Chromadorea</taxon>
        <taxon>Rhabditida</taxon>
        <taxon>Rhabditina</taxon>
        <taxon>Rhabditomorpha</taxon>
        <taxon>Strongyloidea</taxon>
        <taxon>Trichostrongylidae</taxon>
        <taxon>Teladorsagia</taxon>
    </lineage>
</organism>
<dbReference type="GO" id="GO:0016616">
    <property type="term" value="F:oxidoreductase activity, acting on the CH-OH group of donors, NAD or NADP as acceptor"/>
    <property type="evidence" value="ECO:0007669"/>
    <property type="project" value="TreeGrafter"/>
</dbReference>
<reference evidence="3 4" key="1">
    <citation type="submission" date="2015-09" db="EMBL/GenBank/DDBJ databases">
        <title>Draft genome of the parasitic nematode Teladorsagia circumcincta isolate WARC Sus (inbred).</title>
        <authorList>
            <person name="Mitreva M."/>
        </authorList>
    </citation>
    <scope>NUCLEOTIDE SEQUENCE [LARGE SCALE GENOMIC DNA]</scope>
    <source>
        <strain evidence="3 4">S</strain>
    </source>
</reference>
<dbReference type="Gene3D" id="3.40.50.720">
    <property type="entry name" value="NAD(P)-binding Rossmann-like Domain"/>
    <property type="match status" value="1"/>
</dbReference>
<dbReference type="InterPro" id="IPR036291">
    <property type="entry name" value="NAD(P)-bd_dom_sf"/>
</dbReference>
<proteinExistence type="inferred from homology"/>
<dbReference type="AlphaFoldDB" id="A0A2G9TXP4"/>
<dbReference type="EMBL" id="KZ351656">
    <property type="protein sequence ID" value="PIO62791.1"/>
    <property type="molecule type" value="Genomic_DNA"/>
</dbReference>
<sequence>MAAMMSQEDHVVVITGGAMGIGKEVSKRLAIQQKAKVCILDVNEKEGLNTVNEITNEGGVAHYFRCDVSDHESLQSVKKEIQAHPQLGNVHIVICNAAVLRIGECLDMTEKDYKINSDVNILGHIYTVRTFLPEMIAAQRGHIVSVGSICSYYGEHYGTAYCTAKFACRGFIEALHMEMIAKGLYNKIVFTSIYPYFVRTNMIDQLEEPHSTFYEVVPLDKCAREVIDAILKEKLNHFIPGSIGFLCLYLKCLTTKSLLPYGRKLFNFSYHPKAKAAKIMEV</sequence>
<accession>A0A2G9TXP4</accession>
<dbReference type="PANTHER" id="PTHR24322">
    <property type="entry name" value="PKSB"/>
    <property type="match status" value="1"/>
</dbReference>
<evidence type="ECO:0000313" key="3">
    <source>
        <dbReference type="EMBL" id="PIO62791.1"/>
    </source>
</evidence>
<dbReference type="Pfam" id="PF00106">
    <property type="entry name" value="adh_short"/>
    <property type="match status" value="1"/>
</dbReference>
<comment type="similarity">
    <text evidence="1">Belongs to the short-chain dehydrogenases/reductases (SDR) family.</text>
</comment>
<keyword evidence="4" id="KW-1185">Reference proteome</keyword>
<dbReference type="GO" id="GO:0005811">
    <property type="term" value="C:lipid droplet"/>
    <property type="evidence" value="ECO:0007669"/>
    <property type="project" value="TreeGrafter"/>
</dbReference>
<dbReference type="Proteomes" id="UP000230423">
    <property type="component" value="Unassembled WGS sequence"/>
</dbReference>
<protein>
    <submittedName>
        <fullName evidence="3">Oxidoreductase, short chain dehydrogenase/reductase family protein</fullName>
    </submittedName>
</protein>
<evidence type="ECO:0000256" key="2">
    <source>
        <dbReference type="ARBA" id="ARBA00023002"/>
    </source>
</evidence>
<dbReference type="SUPFAM" id="SSF51735">
    <property type="entry name" value="NAD(P)-binding Rossmann-fold domains"/>
    <property type="match status" value="1"/>
</dbReference>
<dbReference type="InterPro" id="IPR002347">
    <property type="entry name" value="SDR_fam"/>
</dbReference>
<dbReference type="PANTHER" id="PTHR24322:SF736">
    <property type="entry name" value="RETINOL DEHYDROGENASE 10"/>
    <property type="match status" value="1"/>
</dbReference>
<gene>
    <name evidence="3" type="ORF">TELCIR_15636</name>
</gene>